<dbReference type="EMBL" id="LGRX02017008">
    <property type="protein sequence ID" value="KAK3261297.1"/>
    <property type="molecule type" value="Genomic_DNA"/>
</dbReference>
<dbReference type="GO" id="GO:0016891">
    <property type="term" value="F:RNA endonuclease activity producing 5'-phosphomonoesters, hydrolytic mechanism"/>
    <property type="evidence" value="ECO:0007669"/>
    <property type="project" value="InterPro"/>
</dbReference>
<feature type="compositionally biased region" description="Basic and acidic residues" evidence="3">
    <location>
        <begin position="293"/>
        <end position="311"/>
    </location>
</feature>
<evidence type="ECO:0000256" key="1">
    <source>
        <dbReference type="ARBA" id="ARBA00022801"/>
    </source>
</evidence>
<evidence type="ECO:0008006" key="8">
    <source>
        <dbReference type="Google" id="ProtNLM"/>
    </source>
</evidence>
<dbReference type="Pfam" id="PF00271">
    <property type="entry name" value="Helicase_C"/>
    <property type="match status" value="1"/>
</dbReference>
<dbReference type="SMART" id="SM00490">
    <property type="entry name" value="HELICc"/>
    <property type="match status" value="1"/>
</dbReference>
<feature type="region of interest" description="Disordered" evidence="3">
    <location>
        <begin position="140"/>
        <end position="166"/>
    </location>
</feature>
<dbReference type="InterPro" id="IPR005034">
    <property type="entry name" value="Dicer_dimerisation"/>
</dbReference>
<dbReference type="InterPro" id="IPR038248">
    <property type="entry name" value="Dicer_dimer_sf"/>
</dbReference>
<dbReference type="GO" id="GO:0003723">
    <property type="term" value="F:RNA binding"/>
    <property type="evidence" value="ECO:0007669"/>
    <property type="project" value="UniProtKB-UniRule"/>
</dbReference>
<organism evidence="6 7">
    <name type="scientific">Cymbomonas tetramitiformis</name>
    <dbReference type="NCBI Taxonomy" id="36881"/>
    <lineage>
        <taxon>Eukaryota</taxon>
        <taxon>Viridiplantae</taxon>
        <taxon>Chlorophyta</taxon>
        <taxon>Pyramimonadophyceae</taxon>
        <taxon>Pyramimonadales</taxon>
        <taxon>Pyramimonadaceae</taxon>
        <taxon>Cymbomonas</taxon>
    </lineage>
</organism>
<dbReference type="PROSITE" id="PS51327">
    <property type="entry name" value="DICER_DSRBF"/>
    <property type="match status" value="1"/>
</dbReference>
<feature type="domain" description="Dicer dsRNA-binding fold" evidence="5">
    <location>
        <begin position="688"/>
        <end position="783"/>
    </location>
</feature>
<keyword evidence="7" id="KW-1185">Reference proteome</keyword>
<evidence type="ECO:0000256" key="2">
    <source>
        <dbReference type="PROSITE-ProRule" id="PRU00657"/>
    </source>
</evidence>
<dbReference type="SUPFAM" id="SSF52540">
    <property type="entry name" value="P-loop containing nucleoside triphosphate hydrolases"/>
    <property type="match status" value="1"/>
</dbReference>
<reference evidence="6 7" key="1">
    <citation type="journal article" date="2015" name="Genome Biol. Evol.">
        <title>Comparative Genomics of a Bacterivorous Green Alga Reveals Evolutionary Causalities and Consequences of Phago-Mixotrophic Mode of Nutrition.</title>
        <authorList>
            <person name="Burns J.A."/>
            <person name="Paasch A."/>
            <person name="Narechania A."/>
            <person name="Kim E."/>
        </authorList>
    </citation>
    <scope>NUCLEOTIDE SEQUENCE [LARGE SCALE GENOMIC DNA]</scope>
    <source>
        <strain evidence="6 7">PLY_AMNH</strain>
    </source>
</reference>
<dbReference type="Gene3D" id="3.40.50.300">
    <property type="entry name" value="P-loop containing nucleotide triphosphate hydrolases"/>
    <property type="match status" value="1"/>
</dbReference>
<dbReference type="InterPro" id="IPR027417">
    <property type="entry name" value="P-loop_NTPase"/>
</dbReference>
<evidence type="ECO:0000313" key="7">
    <source>
        <dbReference type="Proteomes" id="UP001190700"/>
    </source>
</evidence>
<sequence length="1149" mass="125417">MKAFYHPLPAASRPHVLGLTPCVLNGKYDEKHFQRTWSHLEQTLDSRVIASCEVEEIERFAPRPEPEVVRFRTETGHELEGTAGEYKLVREFNSMVRNLGLWGACHYLHLNMARRPPSRPGRSPAEASRVEEDLANDDLAYCAPPQRPSKGRTTGGVEGEQHRRARSFQRDLDACLEGQLRYWIAQARQSGLGAEDTERVGGAEGRMAKGGWHAEEESRSAEAHGTFNARLEDSEAGPLRPDSPCHSPRLCPPGDAMIEGCEGRDMEGYMEGCRREDEGGLGSQGGSKRGRAERRGVKEQNDPEEGCRDASEATSEGCGEGRCAVGEEGSERAAAQEGNPGERGEKVGQSPEVGGANADGPYAKRYALSSKAFQELLRAAFPPESRHYDVAFPPGSWHYDVAHTAVAGNEDGTMNLMKGGTDDGGAEGSAADHMEGAMEGVMGVVKNAIETSKHKNTRGTEGREPALGLSDKVKTLMRELQGLRGEVERTAGWRGIVFVERKGAAVALAELLQRAPELSFLRCGTEVGASKRRAGGACGSQRPLRAATSCDVDGENAALCKFITGDLNLLVATSVLEEGLDVPMCRLVVLFDVRNNVCSFIQSRGRARHVSSRLLVFMPDQASSPYDTTQEILDSVVNADCRLREEAMVDKRERDEARGDSIPLLLTLAERDAFHVRSTGALATIHYAIGLLNQYCSTLPTDEYIMQRRPHFLLPRERCMASAPQVCTVSIPGHAWLPKLRGEPKARQREAKASAALEAIRWLHQHHELDDHFRPVRPKRQKRHHPEAMIADNESDDGEGSGECGAGDGMEMRATSKHFSSCTKRPDCMPPIFQIGKLGMACSEPGDAMDVDPMATTLHLHSLTSPRPAAGNVTSPVQTFGLLAANRLHRVPPVRLYIGKNKCTLKHVKMEYVGAVLLEGSDLEALLHFHRWIDRTLVLPCPDGADAPIRYLLAPLVQRSEPKPQPLVSKLAARSWALDWSAIRHPGMPWTGTFSATASQADVDPANPPCSEAALEVTNDEAVTVDCLVQSLCINHWHVMRCRRVGGDLTVDMPRMTENPNDDVSCKPWKSYMEHYKAKIALPRPVACVLSSCLSPSKRLLNVCSLSDDLKEASSIRHASTPPAVDAPVLAALSGGGAASCRPALRPHC</sequence>
<gene>
    <name evidence="6" type="ORF">CYMTET_29789</name>
</gene>
<proteinExistence type="predicted"/>
<evidence type="ECO:0000259" key="4">
    <source>
        <dbReference type="PROSITE" id="PS51194"/>
    </source>
</evidence>
<evidence type="ECO:0000313" key="6">
    <source>
        <dbReference type="EMBL" id="KAK3261297.1"/>
    </source>
</evidence>
<dbReference type="Pfam" id="PF03368">
    <property type="entry name" value="Dicer_dimer"/>
    <property type="match status" value="1"/>
</dbReference>
<evidence type="ECO:0000259" key="5">
    <source>
        <dbReference type="PROSITE" id="PS51327"/>
    </source>
</evidence>
<dbReference type="InterPro" id="IPR001650">
    <property type="entry name" value="Helicase_C-like"/>
</dbReference>
<dbReference type="AlphaFoldDB" id="A0AAE0FKC3"/>
<keyword evidence="1" id="KW-0378">Hydrolase</keyword>
<feature type="domain" description="Helicase C-terminal" evidence="4">
    <location>
        <begin position="475"/>
        <end position="649"/>
    </location>
</feature>
<name>A0AAE0FKC3_9CHLO</name>
<comment type="caution">
    <text evidence="6">The sequence shown here is derived from an EMBL/GenBank/DDBJ whole genome shotgun (WGS) entry which is preliminary data.</text>
</comment>
<feature type="region of interest" description="Disordered" evidence="3">
    <location>
        <begin position="233"/>
        <end position="253"/>
    </location>
</feature>
<dbReference type="PANTHER" id="PTHR14950:SF37">
    <property type="entry name" value="ENDORIBONUCLEASE DICER"/>
    <property type="match status" value="1"/>
</dbReference>
<evidence type="ECO:0000256" key="3">
    <source>
        <dbReference type="SAM" id="MobiDB-lite"/>
    </source>
</evidence>
<feature type="region of interest" description="Disordered" evidence="3">
    <location>
        <begin position="273"/>
        <end position="358"/>
    </location>
</feature>
<dbReference type="Proteomes" id="UP001190700">
    <property type="component" value="Unassembled WGS sequence"/>
</dbReference>
<dbReference type="Gene3D" id="3.30.160.380">
    <property type="entry name" value="Dicer dimerisation domain"/>
    <property type="match status" value="1"/>
</dbReference>
<protein>
    <recommendedName>
        <fullName evidence="8">Dicer</fullName>
    </recommendedName>
</protein>
<dbReference type="PANTHER" id="PTHR14950">
    <property type="entry name" value="DICER-RELATED"/>
    <property type="match status" value="1"/>
</dbReference>
<keyword evidence="2" id="KW-0694">RNA-binding</keyword>
<dbReference type="PROSITE" id="PS51194">
    <property type="entry name" value="HELICASE_CTER"/>
    <property type="match status" value="1"/>
</dbReference>
<accession>A0AAE0FKC3</accession>